<organism evidence="1">
    <name type="scientific">Salmonella enterica</name>
    <name type="common">Salmonella choleraesuis</name>
    <dbReference type="NCBI Taxonomy" id="28901"/>
    <lineage>
        <taxon>Bacteria</taxon>
        <taxon>Pseudomonadati</taxon>
        <taxon>Pseudomonadota</taxon>
        <taxon>Gammaproteobacteria</taxon>
        <taxon>Enterobacterales</taxon>
        <taxon>Enterobacteriaceae</taxon>
        <taxon>Salmonella</taxon>
    </lineage>
</organism>
<evidence type="ECO:0000313" key="1">
    <source>
        <dbReference type="EMBL" id="HAF1577713.1"/>
    </source>
</evidence>
<comment type="caution">
    <text evidence="1">The sequence shown here is derived from an EMBL/GenBank/DDBJ whole genome shotgun (WGS) entry which is preliminary data.</text>
</comment>
<reference evidence="1" key="2">
    <citation type="submission" date="2020-02" db="EMBL/GenBank/DDBJ databases">
        <authorList>
            <consortium name="NCBI Pathogen Detection Project"/>
        </authorList>
    </citation>
    <scope>NUCLEOTIDE SEQUENCE</scope>
    <source>
        <strain evidence="1">MA.CK_03/00002854</strain>
    </source>
</reference>
<gene>
    <name evidence="1" type="ORF">G9B28_004827</name>
</gene>
<sequence length="67" mass="7521">MTEHQKNRNVCAVGKASEGMTIDTSKFDIEWARYYLNAAAAGHFSLLTPPARNVADHFARIELLKRS</sequence>
<reference evidence="1" key="1">
    <citation type="journal article" date="2018" name="Genome Biol.">
        <title>SKESA: strategic k-mer extension for scrupulous assemblies.</title>
        <authorList>
            <person name="Souvorov A."/>
            <person name="Agarwala R."/>
            <person name="Lipman D.J."/>
        </authorList>
    </citation>
    <scope>NUCLEOTIDE SEQUENCE</scope>
    <source>
        <strain evidence="1">MA.CK_03/00002854</strain>
    </source>
</reference>
<proteinExistence type="predicted"/>
<dbReference type="EMBL" id="DAAUKG010000016">
    <property type="protein sequence ID" value="HAF1577713.1"/>
    <property type="molecule type" value="Genomic_DNA"/>
</dbReference>
<protein>
    <submittedName>
        <fullName evidence="1">Uncharacterized protein</fullName>
    </submittedName>
</protein>
<dbReference type="AlphaFoldDB" id="A0A742QR99"/>
<accession>A0A742QR99</accession>
<name>A0A742QR99_SALER</name>